<reference evidence="2" key="1">
    <citation type="submission" date="2016-06" db="EMBL/GenBank/DDBJ databases">
        <title>Parallel loss of symbiosis genes in relatives of nitrogen-fixing non-legume Parasponia.</title>
        <authorList>
            <person name="Van Velzen R."/>
            <person name="Holmer R."/>
            <person name="Bu F."/>
            <person name="Rutten L."/>
            <person name="Van Zeijl A."/>
            <person name="Liu W."/>
            <person name="Santuari L."/>
            <person name="Cao Q."/>
            <person name="Sharma T."/>
            <person name="Shen D."/>
            <person name="Roswanjaya Y."/>
            <person name="Wardhani T."/>
            <person name="Kalhor M.S."/>
            <person name="Jansen J."/>
            <person name="Van den Hoogen J."/>
            <person name="Gungor B."/>
            <person name="Hartog M."/>
            <person name="Hontelez J."/>
            <person name="Verver J."/>
            <person name="Yang W.-C."/>
            <person name="Schijlen E."/>
            <person name="Repin R."/>
            <person name="Schilthuizen M."/>
            <person name="Schranz E."/>
            <person name="Heidstra R."/>
            <person name="Miyata K."/>
            <person name="Fedorova E."/>
            <person name="Kohlen W."/>
            <person name="Bisseling T."/>
            <person name="Smit S."/>
            <person name="Geurts R."/>
        </authorList>
    </citation>
    <scope>NUCLEOTIDE SEQUENCE [LARGE SCALE GENOMIC DNA]</scope>
    <source>
        <strain evidence="2">cv. WU1-14</strain>
    </source>
</reference>
<name>A0A2P5CWE6_PARAD</name>
<feature type="non-terminal residue" evidence="1">
    <location>
        <position position="1"/>
    </location>
</feature>
<evidence type="ECO:0000313" key="1">
    <source>
        <dbReference type="EMBL" id="PON65363.1"/>
    </source>
</evidence>
<comment type="caution">
    <text evidence="1">The sequence shown here is derived from an EMBL/GenBank/DDBJ whole genome shotgun (WGS) entry which is preliminary data.</text>
</comment>
<keyword evidence="2" id="KW-1185">Reference proteome</keyword>
<proteinExistence type="predicted"/>
<gene>
    <name evidence="1" type="ORF">PanWU01x14_116770</name>
</gene>
<organism evidence="1 2">
    <name type="scientific">Parasponia andersonii</name>
    <name type="common">Sponia andersonii</name>
    <dbReference type="NCBI Taxonomy" id="3476"/>
    <lineage>
        <taxon>Eukaryota</taxon>
        <taxon>Viridiplantae</taxon>
        <taxon>Streptophyta</taxon>
        <taxon>Embryophyta</taxon>
        <taxon>Tracheophyta</taxon>
        <taxon>Spermatophyta</taxon>
        <taxon>Magnoliopsida</taxon>
        <taxon>eudicotyledons</taxon>
        <taxon>Gunneridae</taxon>
        <taxon>Pentapetalae</taxon>
        <taxon>rosids</taxon>
        <taxon>fabids</taxon>
        <taxon>Rosales</taxon>
        <taxon>Cannabaceae</taxon>
        <taxon>Parasponia</taxon>
    </lineage>
</organism>
<accession>A0A2P5CWE6</accession>
<dbReference type="Proteomes" id="UP000237105">
    <property type="component" value="Unassembled WGS sequence"/>
</dbReference>
<evidence type="ECO:0000313" key="2">
    <source>
        <dbReference type="Proteomes" id="UP000237105"/>
    </source>
</evidence>
<dbReference type="AlphaFoldDB" id="A0A2P5CWE6"/>
<dbReference type="EMBL" id="JXTB01000088">
    <property type="protein sequence ID" value="PON65363.1"/>
    <property type="molecule type" value="Genomic_DNA"/>
</dbReference>
<dbReference type="OrthoDB" id="10410936at2759"/>
<sequence length="114" mass="12542">SSSSLFCLVEKNRNTIFPEITSGKQQRQTSLSILSSVYSLYFLRGHGPLMPPKELKLLEKSRSGWPTCFSRESLRGLTIAVPMCLSCVSWKGTETPSVQAKVNQSLSTATDANT</sequence>
<protein>
    <submittedName>
        <fullName evidence="1">Uncharacterized protein</fullName>
    </submittedName>
</protein>